<proteinExistence type="predicted"/>
<organism evidence="2 3">
    <name type="scientific">Paracoccus lutimaris</name>
    <dbReference type="NCBI Taxonomy" id="1490030"/>
    <lineage>
        <taxon>Bacteria</taxon>
        <taxon>Pseudomonadati</taxon>
        <taxon>Pseudomonadota</taxon>
        <taxon>Alphaproteobacteria</taxon>
        <taxon>Rhodobacterales</taxon>
        <taxon>Paracoccaceae</taxon>
        <taxon>Paracoccus</taxon>
    </lineage>
</organism>
<evidence type="ECO:0000256" key="1">
    <source>
        <dbReference type="SAM" id="MobiDB-lite"/>
    </source>
</evidence>
<accession>A0A368YM95</accession>
<name>A0A368YM95_9RHOB</name>
<sequence length="517" mass="55555">MSEPRLIISCESGPLGTGAMRLRDAFAQRHVPLSGALASMLERFLASRQPLLDPFWGRAFGCMAKSLGISGAVGGQSLMLNARLRFPLIVAEPVLRHAARRAGLLPLAGHGVEPVEPEAFQKAQASLELATQAALADPEVMGRPFWVHAALDLLQEAHRLATARARTSAAAASGECDPALAALIFLHPPRFDLARQHERPRRRARQVSAHRRAGIRPKEGGVAGIHQSRSLEDLPDGLFSEMIQPRMLLANKLLHEGLLVRHRPPRRDPRRDLLAVALQGADRDDGMGLLVKAAWADAAIRLRVALSQMGLANSDLVWSQQGCDATVLDCQLSEPGLGKLPPLLIDGRVRADMLMRSRLLPGFAVLPGRTASPAPGTDPASAEAAAVLRLWRAGLAPLAAARRRDPAGLAADYGRRMVLLCRPAPWQTDWSELRAEMSATLGRALGGRAHMACLIWRGGAGEQAPELSGFADGGKELHLTLPQPSDEPGAEALAEFMGTLVLWMMDVTLEALDVAEA</sequence>
<feature type="compositionally biased region" description="Basic residues" evidence="1">
    <location>
        <begin position="198"/>
        <end position="215"/>
    </location>
</feature>
<gene>
    <name evidence="2" type="ORF">DFP89_11826</name>
</gene>
<dbReference type="OrthoDB" id="7854000at2"/>
<dbReference type="Proteomes" id="UP000253345">
    <property type="component" value="Unassembled WGS sequence"/>
</dbReference>
<dbReference type="EMBL" id="QPJL01000018">
    <property type="protein sequence ID" value="RCW80709.1"/>
    <property type="molecule type" value="Genomic_DNA"/>
</dbReference>
<comment type="caution">
    <text evidence="2">The sequence shown here is derived from an EMBL/GenBank/DDBJ whole genome shotgun (WGS) entry which is preliminary data.</text>
</comment>
<protein>
    <submittedName>
        <fullName evidence="2">Uncharacterized protein</fullName>
    </submittedName>
</protein>
<evidence type="ECO:0000313" key="2">
    <source>
        <dbReference type="EMBL" id="RCW80709.1"/>
    </source>
</evidence>
<dbReference type="RefSeq" id="WP_114350148.1">
    <property type="nucleotide sequence ID" value="NZ_QPJL01000018.1"/>
</dbReference>
<reference evidence="2 3" key="1">
    <citation type="submission" date="2018-07" db="EMBL/GenBank/DDBJ databases">
        <title>Genomic Encyclopedia of Type Strains, Phase III (KMG-III): the genomes of soil and plant-associated and newly described type strains.</title>
        <authorList>
            <person name="Whitman W."/>
        </authorList>
    </citation>
    <scope>NUCLEOTIDE SEQUENCE [LARGE SCALE GENOMIC DNA]</scope>
    <source>
        <strain evidence="2 3">CECT 8525</strain>
    </source>
</reference>
<keyword evidence="3" id="KW-1185">Reference proteome</keyword>
<evidence type="ECO:0000313" key="3">
    <source>
        <dbReference type="Proteomes" id="UP000253345"/>
    </source>
</evidence>
<dbReference type="AlphaFoldDB" id="A0A368YM95"/>
<feature type="region of interest" description="Disordered" evidence="1">
    <location>
        <begin position="196"/>
        <end position="215"/>
    </location>
</feature>